<proteinExistence type="predicted"/>
<evidence type="ECO:0000313" key="2">
    <source>
        <dbReference type="EMBL" id="KAK8517417.1"/>
    </source>
</evidence>
<keyword evidence="3" id="KW-1185">Reference proteome</keyword>
<comment type="caution">
    <text evidence="2">The sequence shown here is derived from an EMBL/GenBank/DDBJ whole genome shotgun (WGS) entry which is preliminary data.</text>
</comment>
<organism evidence="2 3">
    <name type="scientific">Hibiscus sabdariffa</name>
    <name type="common">roselle</name>
    <dbReference type="NCBI Taxonomy" id="183260"/>
    <lineage>
        <taxon>Eukaryota</taxon>
        <taxon>Viridiplantae</taxon>
        <taxon>Streptophyta</taxon>
        <taxon>Embryophyta</taxon>
        <taxon>Tracheophyta</taxon>
        <taxon>Spermatophyta</taxon>
        <taxon>Magnoliopsida</taxon>
        <taxon>eudicotyledons</taxon>
        <taxon>Gunneridae</taxon>
        <taxon>Pentapetalae</taxon>
        <taxon>rosids</taxon>
        <taxon>malvids</taxon>
        <taxon>Malvales</taxon>
        <taxon>Malvaceae</taxon>
        <taxon>Malvoideae</taxon>
        <taxon>Hibiscus</taxon>
    </lineage>
</organism>
<name>A0ABR2CD36_9ROSI</name>
<accession>A0ABR2CD36</accession>
<protein>
    <submittedName>
        <fullName evidence="2">Uncharacterized protein</fullName>
    </submittedName>
</protein>
<gene>
    <name evidence="2" type="ORF">V6N12_016269</name>
</gene>
<keyword evidence="1" id="KW-0472">Membrane</keyword>
<keyword evidence="1" id="KW-0812">Transmembrane</keyword>
<dbReference type="Proteomes" id="UP001472677">
    <property type="component" value="Unassembled WGS sequence"/>
</dbReference>
<sequence length="99" mass="11048">MVLGCNVELVWVRVSRELRQSRTITCSSRCVWLAYSDECVASQPLPSQPFLSEMSSNIGYGTPRFSSPIHALNFFLLNVFALNLVGSVLFCSYISIPLL</sequence>
<reference evidence="2 3" key="1">
    <citation type="journal article" date="2024" name="G3 (Bethesda)">
        <title>Genome assembly of Hibiscus sabdariffa L. provides insights into metabolisms of medicinal natural products.</title>
        <authorList>
            <person name="Kim T."/>
        </authorList>
    </citation>
    <scope>NUCLEOTIDE SEQUENCE [LARGE SCALE GENOMIC DNA]</scope>
    <source>
        <strain evidence="2">TK-2024</strain>
        <tissue evidence="2">Old leaves</tissue>
    </source>
</reference>
<evidence type="ECO:0000256" key="1">
    <source>
        <dbReference type="SAM" id="Phobius"/>
    </source>
</evidence>
<keyword evidence="1" id="KW-1133">Transmembrane helix</keyword>
<dbReference type="EMBL" id="JBBPBM010000055">
    <property type="protein sequence ID" value="KAK8517417.1"/>
    <property type="molecule type" value="Genomic_DNA"/>
</dbReference>
<evidence type="ECO:0000313" key="3">
    <source>
        <dbReference type="Proteomes" id="UP001472677"/>
    </source>
</evidence>
<feature type="transmembrane region" description="Helical" evidence="1">
    <location>
        <begin position="74"/>
        <end position="96"/>
    </location>
</feature>